<feature type="domain" description="Aminopeptidase P N-terminal" evidence="7">
    <location>
        <begin position="51"/>
        <end position="181"/>
    </location>
</feature>
<organism evidence="8">
    <name type="scientific">freshwater metagenome</name>
    <dbReference type="NCBI Taxonomy" id="449393"/>
    <lineage>
        <taxon>unclassified sequences</taxon>
        <taxon>metagenomes</taxon>
        <taxon>ecological metagenomes</taxon>
    </lineage>
</organism>
<reference evidence="8" key="1">
    <citation type="submission" date="2020-05" db="EMBL/GenBank/DDBJ databases">
        <authorList>
            <person name="Chiriac C."/>
            <person name="Salcher M."/>
            <person name="Ghai R."/>
            <person name="Kavagutti S V."/>
        </authorList>
    </citation>
    <scope>NUCLEOTIDE SEQUENCE</scope>
</reference>
<dbReference type="Pfam" id="PF00557">
    <property type="entry name" value="Peptidase_M24"/>
    <property type="match status" value="1"/>
</dbReference>
<accession>A0A6J7KFQ4</accession>
<dbReference type="SUPFAM" id="SSF53092">
    <property type="entry name" value="Creatinase/prolidase N-terminal domain"/>
    <property type="match status" value="1"/>
</dbReference>
<evidence type="ECO:0000256" key="2">
    <source>
        <dbReference type="ARBA" id="ARBA00008766"/>
    </source>
</evidence>
<dbReference type="PROSITE" id="PS00491">
    <property type="entry name" value="PROLINE_PEPTIDASE"/>
    <property type="match status" value="1"/>
</dbReference>
<dbReference type="InterPro" id="IPR000994">
    <property type="entry name" value="Pept_M24"/>
</dbReference>
<evidence type="ECO:0000256" key="5">
    <source>
        <dbReference type="ARBA" id="ARBA00023211"/>
    </source>
</evidence>
<gene>
    <name evidence="8" type="ORF">UFOPK3837_00644</name>
</gene>
<dbReference type="SMART" id="SM01011">
    <property type="entry name" value="AMP_N"/>
    <property type="match status" value="1"/>
</dbReference>
<dbReference type="InterPro" id="IPR001131">
    <property type="entry name" value="Peptidase_M24B_aminopep-P_CS"/>
</dbReference>
<dbReference type="InterPro" id="IPR052433">
    <property type="entry name" value="X-Pro_dipept-like"/>
</dbReference>
<evidence type="ECO:0000256" key="3">
    <source>
        <dbReference type="ARBA" id="ARBA00022723"/>
    </source>
</evidence>
<dbReference type="SUPFAM" id="SSF55920">
    <property type="entry name" value="Creatinase/aminopeptidase"/>
    <property type="match status" value="1"/>
</dbReference>
<evidence type="ECO:0000313" key="8">
    <source>
        <dbReference type="EMBL" id="CAB4954407.1"/>
    </source>
</evidence>
<keyword evidence="5" id="KW-0464">Manganese</keyword>
<dbReference type="EMBL" id="CAFBNO010000022">
    <property type="protein sequence ID" value="CAB4954407.1"/>
    <property type="molecule type" value="Genomic_DNA"/>
</dbReference>
<keyword evidence="4" id="KW-0378">Hydrolase</keyword>
<proteinExistence type="inferred from homology"/>
<evidence type="ECO:0000259" key="7">
    <source>
        <dbReference type="SMART" id="SM01011"/>
    </source>
</evidence>
<dbReference type="InterPro" id="IPR036005">
    <property type="entry name" value="Creatinase/aminopeptidase-like"/>
</dbReference>
<dbReference type="GO" id="GO:0070006">
    <property type="term" value="F:metalloaminopeptidase activity"/>
    <property type="evidence" value="ECO:0007669"/>
    <property type="project" value="InterPro"/>
</dbReference>
<dbReference type="PANTHER" id="PTHR43226">
    <property type="entry name" value="XAA-PRO AMINOPEPTIDASE 3"/>
    <property type="match status" value="1"/>
</dbReference>
<dbReference type="CDD" id="cd01087">
    <property type="entry name" value="Prolidase"/>
    <property type="match status" value="1"/>
</dbReference>
<dbReference type="Pfam" id="PF05195">
    <property type="entry name" value="AMP_N"/>
    <property type="match status" value="1"/>
</dbReference>
<dbReference type="Gene3D" id="3.90.230.10">
    <property type="entry name" value="Creatinase/methionine aminopeptidase superfamily"/>
    <property type="match status" value="1"/>
</dbReference>
<name>A0A6J7KFQ4_9ZZZZ</name>
<protein>
    <submittedName>
        <fullName evidence="8">Unannotated protein</fullName>
    </submittedName>
</protein>
<dbReference type="PANTHER" id="PTHR43226:SF4">
    <property type="entry name" value="XAA-PRO AMINOPEPTIDASE 3"/>
    <property type="match status" value="1"/>
</dbReference>
<evidence type="ECO:0000256" key="1">
    <source>
        <dbReference type="ARBA" id="ARBA00001936"/>
    </source>
</evidence>
<evidence type="ECO:0000256" key="6">
    <source>
        <dbReference type="SAM" id="MobiDB-lite"/>
    </source>
</evidence>
<dbReference type="GO" id="GO:0030145">
    <property type="term" value="F:manganese ion binding"/>
    <property type="evidence" value="ECO:0007669"/>
    <property type="project" value="InterPro"/>
</dbReference>
<feature type="region of interest" description="Disordered" evidence="6">
    <location>
        <begin position="1"/>
        <end position="22"/>
    </location>
</feature>
<dbReference type="InterPro" id="IPR007865">
    <property type="entry name" value="Aminopep_P_N"/>
</dbReference>
<dbReference type="AlphaFoldDB" id="A0A6J7KFQ4"/>
<sequence>MSNEDQKPAEAPIAERGSYRSHRPHGPKFLEYISANWADRDNSLPARAEMAPMAKGRRAVVADKFAGKVLLIHSGAMKQRSNDTEYRYRPHAAFTHLTGWGSVTVPDSVLVIDTRHSTQTVYLRETAGRDSEEFFANSVIGEFWLGPRPTLAQVSALLDIDTKALGELDDFRAGLHDSEVLTLENEELVEFLSEMRFVKDALEITEMRKAVAASVKGFEEVAKNLHVAVGHHRGERVVETSFFSQARIEGYDLGYETIAAAGHHACILHWMVNDGPIKDGDLLLLDAGVEVDSLYTADITRTIPVNGKYTEAQRRVYDAVLKAADAVFAIAKPGLAFRELHAEAMRVIAETVAEWGFIKISPEESLKPENQLHRRWMVHGTSHHLGLDVHDCAQAKRDLYLDQVLTPGMIFTIEPGLYFQPDDLMVPAELRGIGVRIEDNVLVTETGVENLSAALPRTAVEVEKWLAKLS</sequence>
<dbReference type="GO" id="GO:0006508">
    <property type="term" value="P:proteolysis"/>
    <property type="evidence" value="ECO:0007669"/>
    <property type="project" value="TreeGrafter"/>
</dbReference>
<comment type="similarity">
    <text evidence="2">Belongs to the peptidase M24B family.</text>
</comment>
<dbReference type="InterPro" id="IPR029149">
    <property type="entry name" value="Creatin/AminoP/Spt16_N"/>
</dbReference>
<comment type="cofactor">
    <cofactor evidence="1">
        <name>Mn(2+)</name>
        <dbReference type="ChEBI" id="CHEBI:29035"/>
    </cofactor>
</comment>
<keyword evidence="3" id="KW-0479">Metal-binding</keyword>
<dbReference type="GO" id="GO:0005829">
    <property type="term" value="C:cytosol"/>
    <property type="evidence" value="ECO:0007669"/>
    <property type="project" value="TreeGrafter"/>
</dbReference>
<evidence type="ECO:0000256" key="4">
    <source>
        <dbReference type="ARBA" id="ARBA00022801"/>
    </source>
</evidence>